<dbReference type="FunFam" id="2.40.30.10:FF:000016">
    <property type="entry name" value="GTP-binding protein TypA"/>
    <property type="match status" value="1"/>
</dbReference>
<comment type="subcellular location">
    <subcellularLocation>
        <location evidence="4">Cytoplasm</location>
    </subcellularLocation>
    <text evidence="4">Binds to ribosomes.</text>
</comment>
<dbReference type="InterPro" id="IPR000640">
    <property type="entry name" value="EFG_V-like"/>
</dbReference>
<evidence type="ECO:0000256" key="3">
    <source>
        <dbReference type="ARBA" id="ARBA00048548"/>
    </source>
</evidence>
<gene>
    <name evidence="6" type="primary">typA</name>
    <name evidence="4" type="synonym">bipA</name>
    <name evidence="6" type="ORF">C1E24_20745</name>
</gene>
<dbReference type="FunFam" id="3.30.70.870:FF:000003">
    <property type="entry name" value="GTP-binding protein TypA"/>
    <property type="match status" value="1"/>
</dbReference>
<dbReference type="GO" id="GO:0009409">
    <property type="term" value="P:response to cold"/>
    <property type="evidence" value="ECO:0007669"/>
    <property type="project" value="UniProtKB-ARBA"/>
</dbReference>
<reference evidence="6 7" key="1">
    <citation type="submission" date="2018-01" db="EMBL/GenBank/DDBJ databases">
        <title>Co-occurrence of chitin degradation, pigmentation and bioactivity in marine Pseudoalteromonas.</title>
        <authorList>
            <person name="Paulsen S."/>
            <person name="Gram L."/>
            <person name="Machado H."/>
        </authorList>
    </citation>
    <scope>NUCLEOTIDE SEQUENCE [LARGE SCALE GENOMIC DNA]</scope>
    <source>
        <strain evidence="6 7">S3663</strain>
    </source>
</reference>
<dbReference type="Gene3D" id="3.40.50.300">
    <property type="entry name" value="P-loop containing nucleotide triphosphate hydrolases"/>
    <property type="match status" value="1"/>
</dbReference>
<dbReference type="NCBIfam" id="TIGR01394">
    <property type="entry name" value="TypA_BipA"/>
    <property type="match status" value="1"/>
</dbReference>
<evidence type="ECO:0000256" key="4">
    <source>
        <dbReference type="HAMAP-Rule" id="MF_00849"/>
    </source>
</evidence>
<accession>A0A5R9PW20</accession>
<dbReference type="GO" id="GO:0019843">
    <property type="term" value="F:rRNA binding"/>
    <property type="evidence" value="ECO:0007669"/>
    <property type="project" value="UniProtKB-KW"/>
</dbReference>
<dbReference type="CDD" id="cd03710">
    <property type="entry name" value="BipA_TypA_C"/>
    <property type="match status" value="1"/>
</dbReference>
<dbReference type="InterPro" id="IPR047043">
    <property type="entry name" value="BipA_III"/>
</dbReference>
<dbReference type="FunFam" id="2.40.50.250:FF:000001">
    <property type="entry name" value="GTP-binding protein TypA"/>
    <property type="match status" value="1"/>
</dbReference>
<dbReference type="GO" id="GO:0000049">
    <property type="term" value="F:tRNA binding"/>
    <property type="evidence" value="ECO:0007669"/>
    <property type="project" value="UniProtKB-KW"/>
</dbReference>
<dbReference type="InterPro" id="IPR047042">
    <property type="entry name" value="BipA_II"/>
</dbReference>
<dbReference type="GO" id="GO:1990904">
    <property type="term" value="C:ribonucleoprotein complex"/>
    <property type="evidence" value="ECO:0007669"/>
    <property type="project" value="TreeGrafter"/>
</dbReference>
<name>A0A5R9PW20_9GAMM</name>
<dbReference type="SUPFAM" id="SSF52540">
    <property type="entry name" value="P-loop containing nucleoside triphosphate hydrolases"/>
    <property type="match status" value="1"/>
</dbReference>
<keyword evidence="4" id="KW-0690">Ribosome biogenesis</keyword>
<dbReference type="EMBL" id="PPSW01000063">
    <property type="protein sequence ID" value="TLX45100.1"/>
    <property type="molecule type" value="Genomic_DNA"/>
</dbReference>
<keyword evidence="4" id="KW-0694">RNA-binding</keyword>
<dbReference type="FunFam" id="3.40.50.300:FF:000055">
    <property type="entry name" value="GTP-binding protein TypA"/>
    <property type="match status" value="1"/>
</dbReference>
<dbReference type="FunFam" id="3.30.70.240:FF:000002">
    <property type="entry name" value="GTP-binding protein TypA"/>
    <property type="match status" value="1"/>
</dbReference>
<comment type="caution">
    <text evidence="6">The sequence shown here is derived from an EMBL/GenBank/DDBJ whole genome shotgun (WGS) entry which is preliminary data.</text>
</comment>
<dbReference type="Pfam" id="PF21018">
    <property type="entry name" value="BipA_C"/>
    <property type="match status" value="1"/>
</dbReference>
<keyword evidence="1 4" id="KW-0547">Nucleotide-binding</keyword>
<dbReference type="InterPro" id="IPR004161">
    <property type="entry name" value="EFTu-like_2"/>
</dbReference>
<protein>
    <recommendedName>
        <fullName evidence="4">Large ribosomal subunit assembly factor BipA</fullName>
        <ecNumber evidence="4">3.6.5.-</ecNumber>
    </recommendedName>
    <alternativeName>
        <fullName evidence="4">GTP-binding protein BipA</fullName>
    </alternativeName>
</protein>
<dbReference type="InterPro" id="IPR027417">
    <property type="entry name" value="P-loop_NTPase"/>
</dbReference>
<dbReference type="Gene3D" id="2.40.50.250">
    <property type="entry name" value="bipa protein"/>
    <property type="match status" value="1"/>
</dbReference>
<dbReference type="RefSeq" id="WP_138484783.1">
    <property type="nucleotide sequence ID" value="NZ_PPSW01000063.1"/>
</dbReference>
<comment type="subunit">
    <text evidence="4">Monomer.</text>
</comment>
<dbReference type="HAMAP" id="MF_00849">
    <property type="entry name" value="BipA"/>
    <property type="match status" value="1"/>
</dbReference>
<keyword evidence="2 4" id="KW-0342">GTP-binding</keyword>
<dbReference type="CDD" id="cd01891">
    <property type="entry name" value="TypA_BipA"/>
    <property type="match status" value="1"/>
</dbReference>
<keyword evidence="4" id="KW-0963">Cytoplasm</keyword>
<dbReference type="Pfam" id="PF03144">
    <property type="entry name" value="GTP_EFTU_D2"/>
    <property type="match status" value="1"/>
</dbReference>
<dbReference type="InterPro" id="IPR031157">
    <property type="entry name" value="G_TR_CS"/>
</dbReference>
<dbReference type="SUPFAM" id="SSF50447">
    <property type="entry name" value="Translation proteins"/>
    <property type="match status" value="1"/>
</dbReference>
<feature type="binding site" evidence="4">
    <location>
        <begin position="129"/>
        <end position="132"/>
    </location>
    <ligand>
        <name>GTP</name>
        <dbReference type="ChEBI" id="CHEBI:37565"/>
    </ligand>
</feature>
<dbReference type="Gene3D" id="3.30.70.240">
    <property type="match status" value="1"/>
</dbReference>
<dbReference type="Pfam" id="PF00679">
    <property type="entry name" value="EFG_C"/>
    <property type="match status" value="1"/>
</dbReference>
<feature type="binding site" evidence="4">
    <location>
        <begin position="16"/>
        <end position="21"/>
    </location>
    <ligand>
        <name>GTP</name>
        <dbReference type="ChEBI" id="CHEBI:37565"/>
    </ligand>
</feature>
<dbReference type="GO" id="GO:0043022">
    <property type="term" value="F:ribosome binding"/>
    <property type="evidence" value="ECO:0007669"/>
    <property type="project" value="UniProtKB-UniRule"/>
</dbReference>
<evidence type="ECO:0000259" key="5">
    <source>
        <dbReference type="PROSITE" id="PS51722"/>
    </source>
</evidence>
<dbReference type="PROSITE" id="PS51722">
    <property type="entry name" value="G_TR_2"/>
    <property type="match status" value="1"/>
</dbReference>
<dbReference type="PROSITE" id="PS00301">
    <property type="entry name" value="G_TR_1"/>
    <property type="match status" value="1"/>
</dbReference>
<dbReference type="PANTHER" id="PTHR42908:SF8">
    <property type="entry name" value="TR-TYPE G DOMAIN-CONTAINING PROTEIN"/>
    <property type="match status" value="1"/>
</dbReference>
<dbReference type="CDD" id="cd16263">
    <property type="entry name" value="BipA_III"/>
    <property type="match status" value="1"/>
</dbReference>
<dbReference type="InterPro" id="IPR047041">
    <property type="entry name" value="BipA_GTP-bd_dom"/>
</dbReference>
<keyword evidence="4" id="KW-0378">Hydrolase</keyword>
<dbReference type="OrthoDB" id="9804431at2"/>
<dbReference type="InterPro" id="IPR035647">
    <property type="entry name" value="EFG_III/V"/>
</dbReference>
<dbReference type="InterPro" id="IPR009000">
    <property type="entry name" value="Transl_B-barrel_sf"/>
</dbReference>
<dbReference type="GO" id="GO:0005829">
    <property type="term" value="C:cytosol"/>
    <property type="evidence" value="ECO:0007669"/>
    <property type="project" value="TreeGrafter"/>
</dbReference>
<evidence type="ECO:0000313" key="7">
    <source>
        <dbReference type="Proteomes" id="UP000309186"/>
    </source>
</evidence>
<dbReference type="InterPro" id="IPR006298">
    <property type="entry name" value="BipA"/>
</dbReference>
<dbReference type="Gene3D" id="3.30.70.870">
    <property type="entry name" value="Elongation Factor G (Translational Gtpase), domain 3"/>
    <property type="match status" value="1"/>
</dbReference>
<dbReference type="GO" id="GO:0097216">
    <property type="term" value="F:guanosine tetraphosphate binding"/>
    <property type="evidence" value="ECO:0007669"/>
    <property type="project" value="UniProtKB-ARBA"/>
</dbReference>
<evidence type="ECO:0000256" key="1">
    <source>
        <dbReference type="ARBA" id="ARBA00022741"/>
    </source>
</evidence>
<comment type="catalytic activity">
    <reaction evidence="3 4">
        <text>GTP + H2O = GDP + phosphate + H(+)</text>
        <dbReference type="Rhea" id="RHEA:19669"/>
        <dbReference type="ChEBI" id="CHEBI:15377"/>
        <dbReference type="ChEBI" id="CHEBI:15378"/>
        <dbReference type="ChEBI" id="CHEBI:37565"/>
        <dbReference type="ChEBI" id="CHEBI:43474"/>
        <dbReference type="ChEBI" id="CHEBI:58189"/>
    </reaction>
</comment>
<dbReference type="InterPro" id="IPR048876">
    <property type="entry name" value="BipA_C"/>
</dbReference>
<dbReference type="GO" id="GO:0000027">
    <property type="term" value="P:ribosomal large subunit assembly"/>
    <property type="evidence" value="ECO:0007669"/>
    <property type="project" value="UniProtKB-UniRule"/>
</dbReference>
<sequence>MSIEKLRNIAIIAHVDHGKTTLVDKLLEQSGTLETRGGNEERVMDSNDIEKERGITILAKNTAIEWNDYHINIVDTPGHADFGGEVERVLSMVDSVLLLVDAQEGPMPQTRFVTQKAFALGLKPIVVINKIDKPGARPDWVMDQVFDLFDNLGATDEQLDFQVIYASAINGWATLDLDEPSDNMQPMFEAIVEQVEKPDADPAGAFQMQISQLDYNSYIGVIGVGRIKRGTVKVNQQVTIVGADGSTRNGKVGQVLTYLGLDRHEAQEAQAGDIIAITGLGELKISDTVCDVNAVEALPALSVDEPTVTMTFSVNTSPFSGQEGKFVTSRNILERLQAELVHNVALRVEETDNPDSFRVSGRGELHLGILIENMRREGYELAVSRPEVILREVDGQLEEPYETVTVDVEEEHQGSIMEQLGLRKAEMTDMAPDGKGRIRMDFMMPSRGLIGFQTDFMTLTSGSGLMYHTFDHYGPHKGGNIGQRKNGVLIANAAGKALTNALFNLQDRGKLFIGHGVEVYEGMVIGIHARDNDLTVNALKGKQLTNVRASGTDEAQNLVPPIVMTLEQALEFIDDDELVEVTPESIRIRKKLLTESERKRASREAKK</sequence>
<evidence type="ECO:0000313" key="6">
    <source>
        <dbReference type="EMBL" id="TLX45100.1"/>
    </source>
</evidence>
<dbReference type="InterPro" id="IPR005225">
    <property type="entry name" value="Small_GTP-bd"/>
</dbReference>
<organism evidence="6 7">
    <name type="scientific">Pseudoalteromonas phenolica</name>
    <dbReference type="NCBI Taxonomy" id="161398"/>
    <lineage>
        <taxon>Bacteria</taxon>
        <taxon>Pseudomonadati</taxon>
        <taxon>Pseudomonadota</taxon>
        <taxon>Gammaproteobacteria</taxon>
        <taxon>Alteromonadales</taxon>
        <taxon>Pseudoalteromonadaceae</taxon>
        <taxon>Pseudoalteromonas</taxon>
    </lineage>
</organism>
<dbReference type="GO" id="GO:0003924">
    <property type="term" value="F:GTPase activity"/>
    <property type="evidence" value="ECO:0007669"/>
    <property type="project" value="UniProtKB-UniRule"/>
</dbReference>
<dbReference type="CDD" id="cd03691">
    <property type="entry name" value="BipA_TypA_II"/>
    <property type="match status" value="1"/>
</dbReference>
<dbReference type="Pfam" id="PF00009">
    <property type="entry name" value="GTP_EFTU"/>
    <property type="match status" value="1"/>
</dbReference>
<comment type="function">
    <text evidence="4">A 50S ribosomal subunit assembly protein with GTPase activity, required for 50S subunit assembly at low temperatures, may also play a role in translation. Binds GTP and analogs. Binds the 70S ribosome between the 30S and 50S subunits, in a similar position as ribosome-bound EF-G; it contacts a number of ribosomal proteins, both rRNAs and the A-site tRNA.</text>
</comment>
<dbReference type="InterPro" id="IPR000795">
    <property type="entry name" value="T_Tr_GTP-bd_dom"/>
</dbReference>
<dbReference type="SUPFAM" id="SSF54980">
    <property type="entry name" value="EF-G C-terminal domain-like"/>
    <property type="match status" value="2"/>
</dbReference>
<dbReference type="AlphaFoldDB" id="A0A5R9PW20"/>
<dbReference type="InterPro" id="IPR035651">
    <property type="entry name" value="BipA_V"/>
</dbReference>
<dbReference type="GO" id="GO:0005525">
    <property type="term" value="F:GTP binding"/>
    <property type="evidence" value="ECO:0007669"/>
    <property type="project" value="UniProtKB-UniRule"/>
</dbReference>
<dbReference type="Gene3D" id="2.40.30.10">
    <property type="entry name" value="Translation factors"/>
    <property type="match status" value="1"/>
</dbReference>
<keyword evidence="4" id="KW-0820">tRNA-binding</keyword>
<dbReference type="InterPro" id="IPR042116">
    <property type="entry name" value="TypA/BipA_C"/>
</dbReference>
<dbReference type="EC" id="3.6.5.-" evidence="4"/>
<dbReference type="GO" id="GO:0010467">
    <property type="term" value="P:gene expression"/>
    <property type="evidence" value="ECO:0007669"/>
    <property type="project" value="UniProtKB-ARBA"/>
</dbReference>
<comment type="similarity">
    <text evidence="4">Belongs to the TRAFAC class translation factor GTPase superfamily. Classic translation factor GTPase family. BipA subfamily.</text>
</comment>
<proteinExistence type="inferred from homology"/>
<dbReference type="Proteomes" id="UP000309186">
    <property type="component" value="Unassembled WGS sequence"/>
</dbReference>
<evidence type="ECO:0000256" key="2">
    <source>
        <dbReference type="ARBA" id="ARBA00023134"/>
    </source>
</evidence>
<dbReference type="NCBIfam" id="TIGR00231">
    <property type="entry name" value="small_GTP"/>
    <property type="match status" value="1"/>
</dbReference>
<keyword evidence="4" id="KW-0699">rRNA-binding</keyword>
<dbReference type="PRINTS" id="PR00315">
    <property type="entry name" value="ELONGATNFCT"/>
</dbReference>
<feature type="domain" description="Tr-type G" evidence="5">
    <location>
        <begin position="4"/>
        <end position="199"/>
    </location>
</feature>
<dbReference type="PANTHER" id="PTHR42908">
    <property type="entry name" value="TRANSLATION ELONGATION FACTOR-RELATED"/>
    <property type="match status" value="1"/>
</dbReference>